<dbReference type="CDD" id="cd00067">
    <property type="entry name" value="GAL4"/>
    <property type="match status" value="1"/>
</dbReference>
<evidence type="ECO:0000256" key="1">
    <source>
        <dbReference type="ARBA" id="ARBA00023242"/>
    </source>
</evidence>
<protein>
    <submittedName>
        <fullName evidence="4">C6 zinc finger domain-containing protein</fullName>
    </submittedName>
</protein>
<dbReference type="GO" id="GO:0008270">
    <property type="term" value="F:zinc ion binding"/>
    <property type="evidence" value="ECO:0007669"/>
    <property type="project" value="InterPro"/>
</dbReference>
<name>A0A1J9QKY0_9PEZI</name>
<comment type="caution">
    <text evidence="4">The sequence shown here is derived from an EMBL/GenBank/DDBJ whole genome shotgun (WGS) entry which is preliminary data.</text>
</comment>
<dbReference type="SUPFAM" id="SSF57701">
    <property type="entry name" value="Zn2/Cys6 DNA-binding domain"/>
    <property type="match status" value="1"/>
</dbReference>
<dbReference type="GeneID" id="31010808"/>
<dbReference type="EMBL" id="MNUE01000117">
    <property type="protein sequence ID" value="OJD28722.1"/>
    <property type="molecule type" value="Genomic_DNA"/>
</dbReference>
<feature type="domain" description="Zn(2)-C6 fungal-type" evidence="3">
    <location>
        <begin position="57"/>
        <end position="83"/>
    </location>
</feature>
<feature type="compositionally biased region" description="Basic and acidic residues" evidence="2">
    <location>
        <begin position="90"/>
        <end position="101"/>
    </location>
</feature>
<dbReference type="InterPro" id="IPR036864">
    <property type="entry name" value="Zn2-C6_fun-type_DNA-bd_sf"/>
</dbReference>
<sequence>MFTMLRYSPESDLLHERCDRPPKTASTGILRLACMYCRAKKVSRPGFQPPAVDSDTSKLRCSGDKPSCQRCVSKRLDCTYPTRGARSGGARKDAVHREEQKPVAVDQNCSPNKGSTPDSTARSNDFWNHSTFSECDTSQDTFPTTVDENQLFDAVLASDNDSFREASPSKAAASKPPGPGSDSPKATLGASMNDEVVCSASSRPGDEAVAEGTGTREAVPQGPSAEEAAEEGDLDLYISTWESLIGWDDSALADAWLVEGSAPPGSGVLAVPQHSTNTSTDVSRPSSVASTSCNCIIRAIASVEKFEPSDTAAPTETTLAAYKTAIVDCEKLLSCAHCHASTSATMLVIMVSDKLIASHQRLYARGSGPWTSESPADQAPFDDGAAGAAAAAAATAAAAAADGGDQQPPRRMSLGEYPIDCEREWGHIMELLIYLQLTRIRDLLERLRVRVLSTDDQLQTQIIQQQEARLRHIIAHFQRTAKIFIP</sequence>
<dbReference type="InterPro" id="IPR001138">
    <property type="entry name" value="Zn2Cys6_DnaBD"/>
</dbReference>
<feature type="compositionally biased region" description="Polar residues" evidence="2">
    <location>
        <begin position="107"/>
        <end position="125"/>
    </location>
</feature>
<dbReference type="OrthoDB" id="3944701at2759"/>
<proteinExistence type="predicted"/>
<gene>
    <name evidence="4" type="ORF">BKCO1_11700015</name>
</gene>
<organism evidence="4 5">
    <name type="scientific">Diplodia corticola</name>
    <dbReference type="NCBI Taxonomy" id="236234"/>
    <lineage>
        <taxon>Eukaryota</taxon>
        <taxon>Fungi</taxon>
        <taxon>Dikarya</taxon>
        <taxon>Ascomycota</taxon>
        <taxon>Pezizomycotina</taxon>
        <taxon>Dothideomycetes</taxon>
        <taxon>Dothideomycetes incertae sedis</taxon>
        <taxon>Botryosphaeriales</taxon>
        <taxon>Botryosphaeriaceae</taxon>
        <taxon>Diplodia</taxon>
    </lineage>
</organism>
<dbReference type="STRING" id="236234.A0A1J9QKY0"/>
<dbReference type="AlphaFoldDB" id="A0A1J9QKY0"/>
<evidence type="ECO:0000256" key="2">
    <source>
        <dbReference type="SAM" id="MobiDB-lite"/>
    </source>
</evidence>
<evidence type="ECO:0000313" key="4">
    <source>
        <dbReference type="EMBL" id="OJD28722.1"/>
    </source>
</evidence>
<keyword evidence="5" id="KW-1185">Reference proteome</keyword>
<feature type="region of interest" description="Disordered" evidence="2">
    <location>
        <begin position="161"/>
        <end position="230"/>
    </location>
</feature>
<accession>A0A1J9QKY0</accession>
<dbReference type="GO" id="GO:0000981">
    <property type="term" value="F:DNA-binding transcription factor activity, RNA polymerase II-specific"/>
    <property type="evidence" value="ECO:0007669"/>
    <property type="project" value="InterPro"/>
</dbReference>
<dbReference type="Proteomes" id="UP000183809">
    <property type="component" value="Unassembled WGS sequence"/>
</dbReference>
<evidence type="ECO:0000313" key="5">
    <source>
        <dbReference type="Proteomes" id="UP000183809"/>
    </source>
</evidence>
<dbReference type="Pfam" id="PF00172">
    <property type="entry name" value="Zn_clus"/>
    <property type="match status" value="1"/>
</dbReference>
<dbReference type="Gene3D" id="4.10.240.10">
    <property type="entry name" value="Zn(2)-C6 fungal-type DNA-binding domain"/>
    <property type="match status" value="1"/>
</dbReference>
<dbReference type="RefSeq" id="XP_020124982.1">
    <property type="nucleotide sequence ID" value="XM_020270549.1"/>
</dbReference>
<reference evidence="4 5" key="1">
    <citation type="submission" date="2016-10" db="EMBL/GenBank/DDBJ databases">
        <title>Proteomics and genomics reveal pathogen-plant mechanisms compatible with a hemibiotrophic lifestyle of Diplodia corticola.</title>
        <authorList>
            <person name="Fernandes I."/>
            <person name="De Jonge R."/>
            <person name="Van De Peer Y."/>
            <person name="Devreese B."/>
            <person name="Alves A."/>
            <person name="Esteves A.C."/>
        </authorList>
    </citation>
    <scope>NUCLEOTIDE SEQUENCE [LARGE SCALE GENOMIC DNA]</scope>
    <source>
        <strain evidence="4 5">CBS 112549</strain>
    </source>
</reference>
<keyword evidence="1" id="KW-0539">Nucleus</keyword>
<evidence type="ECO:0000259" key="3">
    <source>
        <dbReference type="Pfam" id="PF00172"/>
    </source>
</evidence>
<feature type="compositionally biased region" description="Low complexity" evidence="2">
    <location>
        <begin position="166"/>
        <end position="186"/>
    </location>
</feature>
<feature type="region of interest" description="Disordered" evidence="2">
    <location>
        <begin position="82"/>
        <end position="125"/>
    </location>
</feature>